<dbReference type="InterPro" id="IPR023696">
    <property type="entry name" value="Ureohydrolase_dom_sf"/>
</dbReference>
<feature type="domain" description="Histone deacetylase" evidence="1">
    <location>
        <begin position="168"/>
        <end position="246"/>
    </location>
</feature>
<dbReference type="Pfam" id="PF00850">
    <property type="entry name" value="Hist_deacetyl"/>
    <property type="match status" value="2"/>
</dbReference>
<dbReference type="InterPro" id="IPR037138">
    <property type="entry name" value="His_deacetylse_dom_sf"/>
</dbReference>
<dbReference type="PANTHER" id="PTHR10625:SF10">
    <property type="entry name" value="HISTONE DEACETYLASE HDAC1"/>
    <property type="match status" value="1"/>
</dbReference>
<gene>
    <name evidence="2" type="ORF">OdinLCB4_006885</name>
</gene>
<feature type="domain" description="Histone deacetylase" evidence="1">
    <location>
        <begin position="21"/>
        <end position="160"/>
    </location>
</feature>
<dbReference type="PANTHER" id="PTHR10625">
    <property type="entry name" value="HISTONE DEACETYLASE HDAC1-RELATED"/>
    <property type="match status" value="1"/>
</dbReference>
<dbReference type="Gene3D" id="3.40.800.20">
    <property type="entry name" value="Histone deacetylase domain"/>
    <property type="match status" value="2"/>
</dbReference>
<name>A0AAF0D220_ODILC</name>
<dbReference type="GO" id="GO:0040029">
    <property type="term" value="P:epigenetic regulation of gene expression"/>
    <property type="evidence" value="ECO:0007669"/>
    <property type="project" value="TreeGrafter"/>
</dbReference>
<reference evidence="2" key="2">
    <citation type="journal article" date="2022" name="Nat. Microbiol.">
        <title>A closed Candidatus Odinarchaeum chromosome exposes Asgard archaeal viruses.</title>
        <authorList>
            <person name="Tamarit D."/>
            <person name="Caceres E.F."/>
            <person name="Krupovic M."/>
            <person name="Nijland R."/>
            <person name="Eme L."/>
            <person name="Robinson N.P."/>
            <person name="Ettema T.J.G."/>
        </authorList>
    </citation>
    <scope>NUCLEOTIDE SEQUENCE</scope>
    <source>
        <strain evidence="2">LCB_4</strain>
    </source>
</reference>
<proteinExistence type="predicted"/>
<dbReference type="SUPFAM" id="SSF52768">
    <property type="entry name" value="Arginase/deacetylase"/>
    <property type="match status" value="1"/>
</dbReference>
<dbReference type="AlphaFoldDB" id="A0AAF0D220"/>
<dbReference type="Proteomes" id="UP000186851">
    <property type="component" value="Chromosome"/>
</dbReference>
<reference evidence="2" key="1">
    <citation type="journal article" date="2017" name="Nature">
        <title>Asgard archaea illuminate the origin of eukaryotic cellular complexity.</title>
        <authorList>
            <person name="Zaremba-Niedzwiedzka K."/>
            <person name="Caceres E.F."/>
            <person name="Saw J.H."/>
            <person name="Backstrom D."/>
            <person name="Juzokaite L."/>
            <person name="Vancaester E."/>
            <person name="Seitz K.W."/>
            <person name="Anantharaman K."/>
            <person name="Starnawski P."/>
            <person name="Kjeldsen K.U."/>
            <person name="Scott M.B."/>
            <person name="Nunoura T."/>
            <person name="Banfield J.F."/>
            <person name="Schramm A."/>
            <person name="Baker B.J."/>
            <person name="Spang A."/>
            <person name="Ettema T.J.G."/>
        </authorList>
    </citation>
    <scope>NUCLEOTIDE SEQUENCE</scope>
    <source>
        <strain evidence="2">LCB_4</strain>
    </source>
</reference>
<protein>
    <submittedName>
        <fullName evidence="2">Histone deacetylase</fullName>
    </submittedName>
</protein>
<dbReference type="GO" id="GO:0004407">
    <property type="term" value="F:histone deacetylase activity"/>
    <property type="evidence" value="ECO:0007669"/>
    <property type="project" value="TreeGrafter"/>
</dbReference>
<organism evidence="2 3">
    <name type="scientific">Odinarchaeota yellowstonii (strain LCB_4)</name>
    <dbReference type="NCBI Taxonomy" id="1841599"/>
    <lineage>
        <taxon>Archaea</taxon>
        <taxon>Promethearchaeati</taxon>
        <taxon>Candidatus Odinarchaeota</taxon>
        <taxon>Candidatus Odinarchaeia</taxon>
        <taxon>Candidatus Odinarchaeales</taxon>
        <taxon>Candidatus Odinarchaeaceae</taxon>
        <taxon>Candidatus Odinarchaeum</taxon>
    </lineage>
</organism>
<accession>A0AAF0D220</accession>
<dbReference type="InterPro" id="IPR000286">
    <property type="entry name" value="HDACs"/>
</dbReference>
<dbReference type="InterPro" id="IPR023801">
    <property type="entry name" value="His_deacetylse_dom"/>
</dbReference>
<evidence type="ECO:0000259" key="1">
    <source>
        <dbReference type="Pfam" id="PF00850"/>
    </source>
</evidence>
<evidence type="ECO:0000313" key="3">
    <source>
        <dbReference type="Proteomes" id="UP000186851"/>
    </source>
</evidence>
<dbReference type="KEGG" id="oyw:OdinLCB4_006885"/>
<dbReference type="PRINTS" id="PR01270">
    <property type="entry name" value="HDASUPER"/>
</dbReference>
<dbReference type="EMBL" id="CP091871">
    <property type="protein sequence ID" value="WEU40189.1"/>
    <property type="molecule type" value="Genomic_DNA"/>
</dbReference>
<evidence type="ECO:0000313" key="2">
    <source>
        <dbReference type="EMBL" id="WEU40189.1"/>
    </source>
</evidence>
<sequence length="250" mass="28318">MKIVYDPRFEVEYSDEPAAEKGRIQVIYEELKDSYEFVKPEPASEEDLALVHTKAHIQSIKGSGLYEIARLAAGGAIKAAEIGYSGEPAFALIRPPGHHAGVDFYWGFCYFNNIAVSVQKLRREGKVKKVLIVDFDLHYGDGTANIFVNEPQVAYYHLLRRAKSQQLYAFSKYLSTLKDYDIVAVSAGFDAHVEDWGRWLETEDYKEIGGLIKEFAKRVCQGRRYAVLEGGYNQRVLGKNVKAFIEGFKD</sequence>